<organism evidence="2 3">
    <name type="scientific">Nocardioides mesophilus</name>
    <dbReference type="NCBI Taxonomy" id="433659"/>
    <lineage>
        <taxon>Bacteria</taxon>
        <taxon>Bacillati</taxon>
        <taxon>Actinomycetota</taxon>
        <taxon>Actinomycetes</taxon>
        <taxon>Propionibacteriales</taxon>
        <taxon>Nocardioidaceae</taxon>
        <taxon>Nocardioides</taxon>
    </lineage>
</organism>
<dbReference type="InterPro" id="IPR008613">
    <property type="entry name" value="Excalibur_Ca-bd_domain"/>
</dbReference>
<dbReference type="Proteomes" id="UP000515947">
    <property type="component" value="Chromosome"/>
</dbReference>
<dbReference type="PANTHER" id="PTHR24094">
    <property type="entry name" value="SECRETED PROTEIN"/>
    <property type="match status" value="1"/>
</dbReference>
<dbReference type="KEGG" id="nmes:H9L09_14110"/>
<dbReference type="AlphaFoldDB" id="A0A7G9R7W6"/>
<name>A0A7G9R7W6_9ACTN</name>
<dbReference type="PANTHER" id="PTHR24094:SF15">
    <property type="entry name" value="AMP-DEPENDENT SYNTHETASE_LIGASE DOMAIN-CONTAINING PROTEIN-RELATED"/>
    <property type="match status" value="1"/>
</dbReference>
<evidence type="ECO:0000313" key="3">
    <source>
        <dbReference type="Proteomes" id="UP000515947"/>
    </source>
</evidence>
<proteinExistence type="predicted"/>
<dbReference type="Pfam" id="PF05901">
    <property type="entry name" value="Excalibur"/>
    <property type="match status" value="1"/>
</dbReference>
<dbReference type="EMBL" id="CP060713">
    <property type="protein sequence ID" value="QNN51691.1"/>
    <property type="molecule type" value="Genomic_DNA"/>
</dbReference>
<evidence type="ECO:0000259" key="1">
    <source>
        <dbReference type="SMART" id="SM00894"/>
    </source>
</evidence>
<dbReference type="Pfam" id="PF07510">
    <property type="entry name" value="GmrSD_C"/>
    <property type="match status" value="1"/>
</dbReference>
<protein>
    <submittedName>
        <fullName evidence="2">DUF1524 domain-containing protein</fullName>
    </submittedName>
</protein>
<dbReference type="RefSeq" id="WP_187577527.1">
    <property type="nucleotide sequence ID" value="NZ_CP060713.1"/>
</dbReference>
<reference evidence="2 3" key="1">
    <citation type="submission" date="2020-08" db="EMBL/GenBank/DDBJ databases">
        <title>Genome sequence of Nocardioides mesophilus KACC 16243T.</title>
        <authorList>
            <person name="Hyun D.-W."/>
            <person name="Bae J.-W."/>
        </authorList>
    </citation>
    <scope>NUCLEOTIDE SEQUENCE [LARGE SCALE GENOMIC DNA]</scope>
    <source>
        <strain evidence="2 3">KACC 16243</strain>
    </source>
</reference>
<dbReference type="SMART" id="SM00894">
    <property type="entry name" value="Excalibur"/>
    <property type="match status" value="1"/>
</dbReference>
<accession>A0A7G9R7W6</accession>
<dbReference type="InterPro" id="IPR011089">
    <property type="entry name" value="GmrSD_C"/>
</dbReference>
<sequence>MKRVVTVLLTLLLASVGLGVLGAPVAFAGASGERVSKRLYRAIEELPKAPEVRRGYDRSKFRLWVDANGDCQDSRDEVLAAESLVAVSGCDIQTGRWRSYYDGVTTTDSGSFDIDHLVPLAEAWDSGARRWNAATRQRYANDLRDSRTLVAVTASSNRSKSDRDVAEWMPGQGRCRYVREWVAVKVRWQLTVNRPEKRALRRYASGCANRRITVTLARVGTQSGPGTGTGLDPQFATCADAIAAGYGPYVQGQDPEYDWYTDGDSDGVVCE</sequence>
<feature type="domain" description="Excalibur calcium-binding" evidence="1">
    <location>
        <begin position="234"/>
        <end position="271"/>
    </location>
</feature>
<keyword evidence="3" id="KW-1185">Reference proteome</keyword>
<gene>
    <name evidence="2" type="ORF">H9L09_14110</name>
</gene>
<evidence type="ECO:0000313" key="2">
    <source>
        <dbReference type="EMBL" id="QNN51691.1"/>
    </source>
</evidence>